<dbReference type="InterPro" id="IPR023214">
    <property type="entry name" value="HAD_sf"/>
</dbReference>
<dbReference type="Pfam" id="PF00122">
    <property type="entry name" value="E1-E2_ATPase"/>
    <property type="match status" value="1"/>
</dbReference>
<comment type="similarity">
    <text evidence="2 11">Belongs to the cation transport ATPase (P-type) (TC 3.A.3) family. Type IB subfamily.</text>
</comment>
<dbReference type="PANTHER" id="PTHR43079:SF1">
    <property type="entry name" value="CADMIUM_ZINC-TRANSPORTING ATPASE HMA1, CHLOROPLASTIC-RELATED"/>
    <property type="match status" value="1"/>
</dbReference>
<dbReference type="InterPro" id="IPR059000">
    <property type="entry name" value="ATPase_P-type_domA"/>
</dbReference>
<dbReference type="PRINTS" id="PR00119">
    <property type="entry name" value="CATATPASE"/>
</dbReference>
<evidence type="ECO:0000256" key="11">
    <source>
        <dbReference type="RuleBase" id="RU362081"/>
    </source>
</evidence>
<evidence type="ECO:0000259" key="13">
    <source>
        <dbReference type="Pfam" id="PF00122"/>
    </source>
</evidence>
<dbReference type="InterPro" id="IPR027256">
    <property type="entry name" value="P-typ_ATPase_IB"/>
</dbReference>
<dbReference type="NCBIfam" id="TIGR01494">
    <property type="entry name" value="ATPase_P-type"/>
    <property type="match status" value="2"/>
</dbReference>
<dbReference type="PROSITE" id="PS00154">
    <property type="entry name" value="ATPASE_E1_E2"/>
    <property type="match status" value="1"/>
</dbReference>
<evidence type="ECO:0000256" key="5">
    <source>
        <dbReference type="ARBA" id="ARBA00022741"/>
    </source>
</evidence>
<feature type="transmembrane region" description="Helical" evidence="11">
    <location>
        <begin position="238"/>
        <end position="258"/>
    </location>
</feature>
<dbReference type="EMBL" id="BAABIC010000015">
    <property type="protein sequence ID" value="GAA4699639.1"/>
    <property type="molecule type" value="Genomic_DNA"/>
</dbReference>
<dbReference type="NCBIfam" id="TIGR01525">
    <property type="entry name" value="ATPase-IB_hvy"/>
    <property type="match status" value="1"/>
</dbReference>
<keyword evidence="9 11" id="KW-1133">Transmembrane helix</keyword>
<evidence type="ECO:0000256" key="2">
    <source>
        <dbReference type="ARBA" id="ARBA00006024"/>
    </source>
</evidence>
<feature type="transmembrane region" description="Helical" evidence="11">
    <location>
        <begin position="270"/>
        <end position="294"/>
    </location>
</feature>
<dbReference type="SUPFAM" id="SSF56784">
    <property type="entry name" value="HAD-like"/>
    <property type="match status" value="1"/>
</dbReference>
<dbReference type="InterPro" id="IPR036412">
    <property type="entry name" value="HAD-like_sf"/>
</dbReference>
<evidence type="ECO:0000256" key="8">
    <source>
        <dbReference type="ARBA" id="ARBA00022967"/>
    </source>
</evidence>
<dbReference type="InterPro" id="IPR018303">
    <property type="entry name" value="ATPase_P-typ_P_site"/>
</dbReference>
<accession>A0ABP8X386</accession>
<dbReference type="InterPro" id="IPR001757">
    <property type="entry name" value="P_typ_ATPase"/>
</dbReference>
<keyword evidence="3 11" id="KW-0812">Transmembrane</keyword>
<dbReference type="InterPro" id="IPR051949">
    <property type="entry name" value="Cation_Transport_ATPase"/>
</dbReference>
<keyword evidence="8" id="KW-1278">Translocase</keyword>
<evidence type="ECO:0000256" key="4">
    <source>
        <dbReference type="ARBA" id="ARBA00022723"/>
    </source>
</evidence>
<dbReference type="SUPFAM" id="SSF81665">
    <property type="entry name" value="Calcium ATPase, transmembrane domain M"/>
    <property type="match status" value="1"/>
</dbReference>
<dbReference type="Proteomes" id="UP001500325">
    <property type="component" value="Unassembled WGS sequence"/>
</dbReference>
<keyword evidence="5 11" id="KW-0547">Nucleotide-binding</keyword>
<reference evidence="15" key="1">
    <citation type="journal article" date="2019" name="Int. J. Syst. Evol. Microbiol.">
        <title>The Global Catalogue of Microorganisms (GCM) 10K type strain sequencing project: providing services to taxonomists for standard genome sequencing and annotation.</title>
        <authorList>
            <consortium name="The Broad Institute Genomics Platform"/>
            <consortium name="The Broad Institute Genome Sequencing Center for Infectious Disease"/>
            <person name="Wu L."/>
            <person name="Ma J."/>
        </authorList>
    </citation>
    <scope>NUCLEOTIDE SEQUENCE [LARGE SCALE GENOMIC DNA]</scope>
    <source>
        <strain evidence="15">JCM 18055</strain>
    </source>
</reference>
<comment type="caution">
    <text evidence="14">The sequence shown here is derived from an EMBL/GenBank/DDBJ whole genome shotgun (WGS) entry which is preliminary data.</text>
</comment>
<dbReference type="InterPro" id="IPR023299">
    <property type="entry name" value="ATPase_P-typ_cyto_dom_N"/>
</dbReference>
<evidence type="ECO:0000256" key="6">
    <source>
        <dbReference type="ARBA" id="ARBA00022840"/>
    </source>
</evidence>
<dbReference type="PANTHER" id="PTHR43079">
    <property type="entry name" value="PROBABLE CADMIUM/ZINC-TRANSPORTING ATPASE HMA1"/>
    <property type="match status" value="1"/>
</dbReference>
<feature type="transmembrane region" description="Helical" evidence="11">
    <location>
        <begin position="69"/>
        <end position="95"/>
    </location>
</feature>
<keyword evidence="15" id="KW-1185">Reference proteome</keyword>
<name>A0ABP8X386_9PSEU</name>
<dbReference type="Gene3D" id="3.40.50.1000">
    <property type="entry name" value="HAD superfamily/HAD-like"/>
    <property type="match status" value="1"/>
</dbReference>
<feature type="compositionally biased region" description="Basic and acidic residues" evidence="12">
    <location>
        <begin position="637"/>
        <end position="649"/>
    </location>
</feature>
<organism evidence="14 15">
    <name type="scientific">Pseudonocardia yuanmonensis</name>
    <dbReference type="NCBI Taxonomy" id="1095914"/>
    <lineage>
        <taxon>Bacteria</taxon>
        <taxon>Bacillati</taxon>
        <taxon>Actinomycetota</taxon>
        <taxon>Actinomycetes</taxon>
        <taxon>Pseudonocardiales</taxon>
        <taxon>Pseudonocardiaceae</taxon>
        <taxon>Pseudonocardia</taxon>
    </lineage>
</organism>
<evidence type="ECO:0000256" key="10">
    <source>
        <dbReference type="ARBA" id="ARBA00023136"/>
    </source>
</evidence>
<keyword evidence="4 11" id="KW-0479">Metal-binding</keyword>
<evidence type="ECO:0000256" key="7">
    <source>
        <dbReference type="ARBA" id="ARBA00022842"/>
    </source>
</evidence>
<dbReference type="Gene3D" id="3.40.1110.10">
    <property type="entry name" value="Calcium-transporting ATPase, cytoplasmic domain N"/>
    <property type="match status" value="1"/>
</dbReference>
<evidence type="ECO:0000256" key="1">
    <source>
        <dbReference type="ARBA" id="ARBA00004651"/>
    </source>
</evidence>
<keyword evidence="6 11" id="KW-0067">ATP-binding</keyword>
<keyword evidence="10 11" id="KW-0472">Membrane</keyword>
<feature type="region of interest" description="Disordered" evidence="12">
    <location>
        <begin position="636"/>
        <end position="660"/>
    </location>
</feature>
<proteinExistence type="inferred from homology"/>
<dbReference type="Pfam" id="PF00702">
    <property type="entry name" value="Hydrolase"/>
    <property type="match status" value="1"/>
</dbReference>
<evidence type="ECO:0000256" key="3">
    <source>
        <dbReference type="ARBA" id="ARBA00022692"/>
    </source>
</evidence>
<sequence>MFARMLSLPEVRSAALALLFFVAAVPADLLGAPWPLVAVLYAACYVTGGWEPAWSGLQALREKTLDVDLLMIVAALGAAAVGQHLDGALLIVIFASSGALEAVMTARTRASITGLLDLAPETAHRFVDGREEQVRAADLAVGDEVVVRPGEKIPADGTVRDGATEVDASTLTGEPLPVRRGPGDQVFAGTLNGTGTVRVRVDRDPADTVVAGIAAQVERAAETKSGRQLFVERVEQRYSVVVVVAALALLVVPLLFGADFRETLLRAMTFMIVASPCAVVLATMPPLLAAVAVAGRRGVLLKDAGVVEALAEVDAVALDKTGTVTRGRPEVRAVEPLDGRPADALLALAAAVEEGSEHVLGRAVVAEARCRGLRLPEVRDFEALPGEGVRAVLSSASGPDPEDHGRAGATVAVGRTGPDLGPRGSGIVAEAEREGHTAVVVQEDGRPVGLLVLADEVRPGAAEAVAAVGAAVAPPVLLTGDAEGPARRVGDRIGIGEVRAGLLPADKAGAVEELERGGRRVVAAGDGLNDAPLLATAHVGLAVGEGAGTLSVEAADGVLLRDPLGALAPLAGLARRARRIARANLAFAAVVIAGLVTWDLAGTLPLALGVAGHELSTVLVCLNGLRLLVRPGWPADGSERGERRERHAPEQPGDLVGSRA</sequence>
<evidence type="ECO:0000256" key="9">
    <source>
        <dbReference type="ARBA" id="ARBA00022989"/>
    </source>
</evidence>
<keyword evidence="7" id="KW-0460">Magnesium</keyword>
<feature type="region of interest" description="Disordered" evidence="12">
    <location>
        <begin position="394"/>
        <end position="421"/>
    </location>
</feature>
<evidence type="ECO:0000256" key="12">
    <source>
        <dbReference type="SAM" id="MobiDB-lite"/>
    </source>
</evidence>
<dbReference type="SUPFAM" id="SSF81653">
    <property type="entry name" value="Calcium ATPase, transduction domain A"/>
    <property type="match status" value="1"/>
</dbReference>
<feature type="transmembrane region" description="Helical" evidence="11">
    <location>
        <begin position="580"/>
        <end position="598"/>
    </location>
</feature>
<protein>
    <submittedName>
        <fullName evidence="14">Heavy metal translocating P-type ATPase</fullName>
    </submittedName>
</protein>
<dbReference type="InterPro" id="IPR008250">
    <property type="entry name" value="ATPase_P-typ_transduc_dom_A_sf"/>
</dbReference>
<gene>
    <name evidence="14" type="ORF">GCM10023215_42790</name>
</gene>
<dbReference type="Gene3D" id="2.70.150.10">
    <property type="entry name" value="Calcium-transporting ATPase, cytoplasmic transduction domain A"/>
    <property type="match status" value="1"/>
</dbReference>
<evidence type="ECO:0000313" key="14">
    <source>
        <dbReference type="EMBL" id="GAA4699639.1"/>
    </source>
</evidence>
<keyword evidence="11" id="KW-1003">Cell membrane</keyword>
<feature type="domain" description="P-type ATPase A" evidence="13">
    <location>
        <begin position="118"/>
        <end position="218"/>
    </location>
</feature>
<comment type="subcellular location">
    <subcellularLocation>
        <location evidence="1">Cell membrane</location>
        <topology evidence="1">Multi-pass membrane protein</topology>
    </subcellularLocation>
</comment>
<evidence type="ECO:0000313" key="15">
    <source>
        <dbReference type="Proteomes" id="UP001500325"/>
    </source>
</evidence>
<dbReference type="InterPro" id="IPR023298">
    <property type="entry name" value="ATPase_P-typ_TM_dom_sf"/>
</dbReference>